<evidence type="ECO:0000313" key="8">
    <source>
        <dbReference type="EMBL" id="HGH61723.1"/>
    </source>
</evidence>
<organism evidence="8">
    <name type="scientific">Desulfomonile tiedjei</name>
    <dbReference type="NCBI Taxonomy" id="2358"/>
    <lineage>
        <taxon>Bacteria</taxon>
        <taxon>Pseudomonadati</taxon>
        <taxon>Thermodesulfobacteriota</taxon>
        <taxon>Desulfomonilia</taxon>
        <taxon>Desulfomonilales</taxon>
        <taxon>Desulfomonilaceae</taxon>
        <taxon>Desulfomonile</taxon>
    </lineage>
</organism>
<sequence>MSEEPLTGAKQGRGGDAPKPVPLPEAPTSEAPPCNEALEPPDDPCLPPLYKDWEEFSRFPGEGAATSEGRLRIVIDRAMFTLILEEIGPEGIPRIVYDTSVALGDLRSPTPEGSFLINHIYCYPDVAYFTPAHEKVSNLYNGFFAPLLLCDADGKCERFNDLGLHGFLADARPDSSIRPETFGAVSSGCIRLPDPCSFKKSLISRARLGPRRTNDRGSYHWLKRPIEVLIVNGYPTPENSPPFLEIFTDGLDRLGKGLGEVLRRFGR</sequence>
<dbReference type="GO" id="GO:0009252">
    <property type="term" value="P:peptidoglycan biosynthetic process"/>
    <property type="evidence" value="ECO:0007669"/>
    <property type="project" value="UniProtKB-UniPathway"/>
</dbReference>
<evidence type="ECO:0000256" key="3">
    <source>
        <dbReference type="ARBA" id="ARBA00022679"/>
    </source>
</evidence>
<dbReference type="CDD" id="cd16913">
    <property type="entry name" value="YkuD_like"/>
    <property type="match status" value="1"/>
</dbReference>
<protein>
    <recommendedName>
        <fullName evidence="9">YkuD domain-containing protein</fullName>
    </recommendedName>
</protein>
<comment type="caution">
    <text evidence="8">The sequence shown here is derived from an EMBL/GenBank/DDBJ whole genome shotgun (WGS) entry which is preliminary data.</text>
</comment>
<evidence type="ECO:0000256" key="7">
    <source>
        <dbReference type="SAM" id="MobiDB-lite"/>
    </source>
</evidence>
<dbReference type="GO" id="GO:0016740">
    <property type="term" value="F:transferase activity"/>
    <property type="evidence" value="ECO:0007669"/>
    <property type="project" value="UniProtKB-KW"/>
</dbReference>
<dbReference type="InterPro" id="IPR038063">
    <property type="entry name" value="Transpep_catalytic_dom"/>
</dbReference>
<accession>A0A7C4AT09</accession>
<comment type="pathway">
    <text evidence="1">Cell wall biogenesis; peptidoglycan biosynthesis.</text>
</comment>
<evidence type="ECO:0000256" key="4">
    <source>
        <dbReference type="ARBA" id="ARBA00022960"/>
    </source>
</evidence>
<dbReference type="GO" id="GO:0008360">
    <property type="term" value="P:regulation of cell shape"/>
    <property type="evidence" value="ECO:0007669"/>
    <property type="project" value="UniProtKB-KW"/>
</dbReference>
<dbReference type="UniPathway" id="UPA00219"/>
<dbReference type="Gene3D" id="2.40.440.10">
    <property type="entry name" value="L,D-transpeptidase catalytic domain-like"/>
    <property type="match status" value="1"/>
</dbReference>
<dbReference type="GO" id="GO:0004180">
    <property type="term" value="F:carboxypeptidase activity"/>
    <property type="evidence" value="ECO:0007669"/>
    <property type="project" value="UniProtKB-ARBA"/>
</dbReference>
<keyword evidence="3" id="KW-0808">Transferase</keyword>
<feature type="region of interest" description="Disordered" evidence="7">
    <location>
        <begin position="1"/>
        <end position="43"/>
    </location>
</feature>
<dbReference type="SUPFAM" id="SSF141523">
    <property type="entry name" value="L,D-transpeptidase catalytic domain-like"/>
    <property type="match status" value="1"/>
</dbReference>
<evidence type="ECO:0000256" key="2">
    <source>
        <dbReference type="ARBA" id="ARBA00005992"/>
    </source>
</evidence>
<gene>
    <name evidence="8" type="ORF">ENV54_10535</name>
</gene>
<evidence type="ECO:0000256" key="6">
    <source>
        <dbReference type="ARBA" id="ARBA00023316"/>
    </source>
</evidence>
<name>A0A7C4AT09_9BACT</name>
<dbReference type="AlphaFoldDB" id="A0A7C4AT09"/>
<keyword evidence="5" id="KW-0573">Peptidoglycan synthesis</keyword>
<comment type="similarity">
    <text evidence="2">Belongs to the YkuD family.</text>
</comment>
<dbReference type="GO" id="GO:0071555">
    <property type="term" value="P:cell wall organization"/>
    <property type="evidence" value="ECO:0007669"/>
    <property type="project" value="UniProtKB-KW"/>
</dbReference>
<keyword evidence="6" id="KW-0961">Cell wall biogenesis/degradation</keyword>
<dbReference type="InterPro" id="IPR005490">
    <property type="entry name" value="LD_TPept_cat_dom"/>
</dbReference>
<evidence type="ECO:0000256" key="5">
    <source>
        <dbReference type="ARBA" id="ARBA00022984"/>
    </source>
</evidence>
<dbReference type="EMBL" id="DTGT01000341">
    <property type="protein sequence ID" value="HGH61723.1"/>
    <property type="molecule type" value="Genomic_DNA"/>
</dbReference>
<reference evidence="8" key="1">
    <citation type="journal article" date="2020" name="mSystems">
        <title>Genome- and Community-Level Interaction Insights into Carbon Utilization and Element Cycling Functions of Hydrothermarchaeota in Hydrothermal Sediment.</title>
        <authorList>
            <person name="Zhou Z."/>
            <person name="Liu Y."/>
            <person name="Xu W."/>
            <person name="Pan J."/>
            <person name="Luo Z.H."/>
            <person name="Li M."/>
        </authorList>
    </citation>
    <scope>NUCLEOTIDE SEQUENCE [LARGE SCALE GENOMIC DNA]</scope>
    <source>
        <strain evidence="8">SpSt-769</strain>
    </source>
</reference>
<evidence type="ECO:0000256" key="1">
    <source>
        <dbReference type="ARBA" id="ARBA00004752"/>
    </source>
</evidence>
<keyword evidence="4" id="KW-0133">Cell shape</keyword>
<proteinExistence type="inferred from homology"/>
<evidence type="ECO:0008006" key="9">
    <source>
        <dbReference type="Google" id="ProtNLM"/>
    </source>
</evidence>